<dbReference type="PROSITE" id="PS50022">
    <property type="entry name" value="FA58C_3"/>
    <property type="match status" value="1"/>
</dbReference>
<dbReference type="RefSeq" id="WP_195969329.1">
    <property type="nucleotide sequence ID" value="NZ_SZYE01000186.1"/>
</dbReference>
<dbReference type="Pfam" id="PF00754">
    <property type="entry name" value="F5_F8_type_C"/>
    <property type="match status" value="1"/>
</dbReference>
<dbReference type="AlphaFoldDB" id="A0A7Z8JX95"/>
<organism evidence="3 4">
    <name type="scientific">Cellulomonas hominis</name>
    <dbReference type="NCBI Taxonomy" id="156981"/>
    <lineage>
        <taxon>Bacteria</taxon>
        <taxon>Bacillati</taxon>
        <taxon>Actinomycetota</taxon>
        <taxon>Actinomycetes</taxon>
        <taxon>Micrococcales</taxon>
        <taxon>Cellulomonadaceae</taxon>
        <taxon>Cellulomonas</taxon>
    </lineage>
</organism>
<evidence type="ECO:0000256" key="1">
    <source>
        <dbReference type="SAM" id="MobiDB-lite"/>
    </source>
</evidence>
<dbReference type="Gene3D" id="3.20.20.80">
    <property type="entry name" value="Glycosidases"/>
    <property type="match status" value="1"/>
</dbReference>
<name>A0A7Z8JX95_9CELL</name>
<dbReference type="EMBL" id="SZYE01000186">
    <property type="protein sequence ID" value="TKR22439.1"/>
    <property type="molecule type" value="Genomic_DNA"/>
</dbReference>
<dbReference type="SUPFAM" id="SSF49785">
    <property type="entry name" value="Galactose-binding domain-like"/>
    <property type="match status" value="1"/>
</dbReference>
<comment type="caution">
    <text evidence="3">The sequence shown here is derived from an EMBL/GenBank/DDBJ whole genome shotgun (WGS) entry which is preliminary data.</text>
</comment>
<dbReference type="InterPro" id="IPR000421">
    <property type="entry name" value="FA58C"/>
</dbReference>
<feature type="domain" description="F5/8 type C" evidence="2">
    <location>
        <begin position="859"/>
        <end position="1007"/>
    </location>
</feature>
<feature type="region of interest" description="Disordered" evidence="1">
    <location>
        <begin position="876"/>
        <end position="914"/>
    </location>
</feature>
<feature type="region of interest" description="Disordered" evidence="1">
    <location>
        <begin position="775"/>
        <end position="797"/>
    </location>
</feature>
<feature type="compositionally biased region" description="Low complexity" evidence="1">
    <location>
        <begin position="777"/>
        <end position="793"/>
    </location>
</feature>
<dbReference type="InterPro" id="IPR017853">
    <property type="entry name" value="GH"/>
</dbReference>
<reference evidence="3 4" key="1">
    <citation type="submission" date="2019-05" db="EMBL/GenBank/DDBJ databases">
        <title>Genome sequence of Cellulomonas hominis strain CS1.</title>
        <authorList>
            <person name="Belmont J."/>
            <person name="Maclea K.S."/>
        </authorList>
    </citation>
    <scope>NUCLEOTIDE SEQUENCE [LARGE SCALE GENOMIC DNA]</scope>
    <source>
        <strain evidence="3 4">CS1</strain>
    </source>
</reference>
<evidence type="ECO:0000313" key="3">
    <source>
        <dbReference type="EMBL" id="TKR22439.1"/>
    </source>
</evidence>
<evidence type="ECO:0000259" key="2">
    <source>
        <dbReference type="PROSITE" id="PS50022"/>
    </source>
</evidence>
<dbReference type="SUPFAM" id="SSF50952">
    <property type="entry name" value="Soluble quinoprotein glucose dehydrogenase"/>
    <property type="match status" value="1"/>
</dbReference>
<gene>
    <name evidence="3" type="ORF">FA014_16430</name>
</gene>
<accession>A0A7Z8JX95</accession>
<sequence length="1038" mass="105390">AGDPAARMCGVADPDRYAALAADAPVATVQALADLGDAVPAQLAAVGDHVAALQLDDGTATISRWSAAGKVGTPVVVDGGDDAPGSFALTADGGVLAVDGSAGGTTVALWAAGSADPGTTWDLAALDRGRVRAVLGWTAGRSGVLATVVLDGSHRLALLRADGTVDGDGPELEWGSYPRFYPQDDGSLVLMSDADDQSSSIALVQYAADGTPGLRLEGPLQGGSNGRAPGLDHPTGVATAADGGLLLAGPTWRLLEVGPDGVWRRQSLAGEGQGSTFRFADLTPFVRGGDAVYFASPREEGDGLQLSRVADADLDLLLDAPIVWDVNHASSLDLLGFGAGLATDAVDDYVAPGTTPAVHATFTAAWGALADTYELRYAVTGDPWLDPPVAGTSGTVAIPADGGEVPLEVPAARPGPYEVHAELVEKATGAVRTATCLRYAVGAQGATFDPASLADGADWGGAGPLRGVQLAAQLGLGSHRVQLDFGRLVPDVTAAPSEAGLDLAALPGAEDGDPYAGIAAAAALAADSDVQLYVQVGQGGEAEAAAVADGTWGAWVRVIAAALHAGAPDLHLWAPWNEPNNTGFGDGAAYATQVLAPFAEAVRGVDPRARVIGGNALNVVVPWYQQVVDAGGCASMDVVGIHPYTGFNRSWDEEGADGPIGQITALRQVLAACGATLPVWDTESGWWSDGPANHWAQAYDVARSLLWMRALGVDEWMYFFSEGGWGEGGFTWSLVQLGSFVKPGALAMAAVSGVLDGRGAPDLLDTGDPALHAMAFGPASGAPSPAGNPAPAGTRDDPLLAVWTQDEVTRALVTADAATTVTVTDVYGGTRTLDLAAGAPTALPVTGSPVFLTADAGLTVAPAADAGADLLAGGTVTASSSTDGTDPADLVAEGGAGANPWRAGARTEDGPDSSPWVQVDLAEPATVDRVVVEGAGIRCCTSGVRAYTVEVQGEDGTWQEVGRQDGLFLARTTSVTFEPRTVTAVRVQVPSTTTRGVTVPDVNYSGQSGGLLPAWEPVQPEPTWPVSLVRLAAYGPAA</sequence>
<dbReference type="SUPFAM" id="SSF51445">
    <property type="entry name" value="(Trans)glycosidases"/>
    <property type="match status" value="1"/>
</dbReference>
<evidence type="ECO:0000313" key="4">
    <source>
        <dbReference type="Proteomes" id="UP000308121"/>
    </source>
</evidence>
<dbReference type="InterPro" id="IPR008979">
    <property type="entry name" value="Galactose-bd-like_sf"/>
</dbReference>
<feature type="non-terminal residue" evidence="3">
    <location>
        <position position="1"/>
    </location>
</feature>
<dbReference type="InterPro" id="IPR011041">
    <property type="entry name" value="Quinoprot_gluc/sorb_DH_b-prop"/>
</dbReference>
<proteinExistence type="predicted"/>
<protein>
    <recommendedName>
        <fullName evidence="2">F5/8 type C domain-containing protein</fullName>
    </recommendedName>
</protein>
<dbReference type="Gene3D" id="2.60.120.260">
    <property type="entry name" value="Galactose-binding domain-like"/>
    <property type="match status" value="1"/>
</dbReference>
<dbReference type="Proteomes" id="UP000308121">
    <property type="component" value="Unassembled WGS sequence"/>
</dbReference>